<dbReference type="PANTHER" id="PTHR46382:SF1">
    <property type="entry name" value="PHOSPHATIDATE CYTIDYLYLTRANSFERASE"/>
    <property type="match status" value="1"/>
</dbReference>
<evidence type="ECO:0000256" key="7">
    <source>
        <dbReference type="ARBA" id="ARBA00022989"/>
    </source>
</evidence>
<feature type="transmembrane region" description="Helical" evidence="13">
    <location>
        <begin position="127"/>
        <end position="146"/>
    </location>
</feature>
<keyword evidence="10" id="KW-0594">Phospholipid biosynthesis</keyword>
<dbReference type="GO" id="GO:0016024">
    <property type="term" value="P:CDP-diacylglycerol biosynthetic process"/>
    <property type="evidence" value="ECO:0007669"/>
    <property type="project" value="TreeGrafter"/>
</dbReference>
<keyword evidence="5 13" id="KW-0812">Transmembrane</keyword>
<evidence type="ECO:0000256" key="9">
    <source>
        <dbReference type="ARBA" id="ARBA00023136"/>
    </source>
</evidence>
<dbReference type="EMBL" id="SPLM01000001">
    <property type="protein sequence ID" value="TMW69817.1"/>
    <property type="molecule type" value="Genomic_DNA"/>
</dbReference>
<comment type="caution">
    <text evidence="14">The sequence shown here is derived from an EMBL/GenBank/DDBJ whole genome shotgun (WGS) entry which is preliminary data.</text>
</comment>
<keyword evidence="9 13" id="KW-0472">Membrane</keyword>
<feature type="transmembrane region" description="Helical" evidence="13">
    <location>
        <begin position="355"/>
        <end position="376"/>
    </location>
</feature>
<keyword evidence="2" id="KW-1003">Cell membrane</keyword>
<feature type="region of interest" description="Disordered" evidence="12">
    <location>
        <begin position="18"/>
        <end position="42"/>
    </location>
</feature>
<protein>
    <recommendedName>
        <fullName evidence="16">Transmembrane protein</fullName>
    </recommendedName>
</protein>
<evidence type="ECO:0000256" key="4">
    <source>
        <dbReference type="ARBA" id="ARBA00022679"/>
    </source>
</evidence>
<feature type="transmembrane region" description="Helical" evidence="13">
    <location>
        <begin position="424"/>
        <end position="446"/>
    </location>
</feature>
<feature type="transmembrane region" description="Helical" evidence="13">
    <location>
        <begin position="388"/>
        <end position="412"/>
    </location>
</feature>
<feature type="transmembrane region" description="Helical" evidence="13">
    <location>
        <begin position="467"/>
        <end position="489"/>
    </location>
</feature>
<evidence type="ECO:0000256" key="3">
    <source>
        <dbReference type="ARBA" id="ARBA00022516"/>
    </source>
</evidence>
<feature type="transmembrane region" description="Helical" evidence="13">
    <location>
        <begin position="325"/>
        <end position="343"/>
    </location>
</feature>
<accession>A0A8K1CTU4</accession>
<sequence>MPAKSGFVSTSGLFDIDENEHIASDHAPPPPRKVSIQPPEDELDSDAILGDSVQFQRQNSLTRTVPSHSNASSYQPRHRARSRRYSVSPWTLCGRAVPAMTIRALTTLLVLPLLIAGLVWIPAITVIWLALLCACVGVYEYSWLAFRLHYQLLTTYNWYERAPLRDDIDVVDEDEPRFHFQSFAAEDDGDYDPSKSIISINPSDFGSQRGRFESDAVTVTSSTRRRGETVSSPLDMLEFAGAATAVSSIAEDWCGGREWIALLVLSIAISALWSVVSYYLVEATTLPVALLPPSAVLIANKHQITWIASFGACLSALSSPNLRSALSLILQLMTFYGMVLNALSCPLGSNCVDSATGYLLTTTEWFALGAVLIFIVRGLTSTTPADMILVTMLDLLGYVYVMGSLAVVINVVTVQDSSELYSRLLLLVVIVLSVAQIAADVCNALLKYNHRSRWRVLPARIAVRLDVEALLCACVAGIGAMTLTSGVILDIPAPIWVNIIVAFVAVVVMRLGTLFHGLLRRAAGVRWTNRILPGFGGVLDLTHALVFAGGVFVKLYVVMLHTSSLARDQIATDAPSLNFGSIDTMEHAPAR</sequence>
<keyword evidence="8" id="KW-0443">Lipid metabolism</keyword>
<gene>
    <name evidence="14" type="ORF">Poli38472_001973</name>
</gene>
<keyword evidence="4" id="KW-0808">Transferase</keyword>
<dbReference type="OrthoDB" id="164191at2759"/>
<evidence type="ECO:0000256" key="8">
    <source>
        <dbReference type="ARBA" id="ARBA00023098"/>
    </source>
</evidence>
<evidence type="ECO:0000256" key="6">
    <source>
        <dbReference type="ARBA" id="ARBA00022695"/>
    </source>
</evidence>
<evidence type="ECO:0000256" key="1">
    <source>
        <dbReference type="ARBA" id="ARBA00004651"/>
    </source>
</evidence>
<proteinExistence type="predicted"/>
<dbReference type="AlphaFoldDB" id="A0A8K1CTU4"/>
<feature type="transmembrane region" description="Helical" evidence="13">
    <location>
        <begin position="102"/>
        <end position="121"/>
    </location>
</feature>
<evidence type="ECO:0008006" key="16">
    <source>
        <dbReference type="Google" id="ProtNLM"/>
    </source>
</evidence>
<dbReference type="GO" id="GO:0005886">
    <property type="term" value="C:plasma membrane"/>
    <property type="evidence" value="ECO:0007669"/>
    <property type="project" value="UniProtKB-SubCell"/>
</dbReference>
<evidence type="ECO:0000313" key="14">
    <source>
        <dbReference type="EMBL" id="TMW69817.1"/>
    </source>
</evidence>
<feature type="transmembrane region" description="Helical" evidence="13">
    <location>
        <begin position="495"/>
        <end position="519"/>
    </location>
</feature>
<evidence type="ECO:0000256" key="13">
    <source>
        <dbReference type="SAM" id="Phobius"/>
    </source>
</evidence>
<keyword evidence="3" id="KW-0444">Lipid biosynthesis</keyword>
<keyword evidence="6" id="KW-0548">Nucleotidyltransferase</keyword>
<keyword evidence="7 13" id="KW-1133">Transmembrane helix</keyword>
<evidence type="ECO:0000256" key="10">
    <source>
        <dbReference type="ARBA" id="ARBA00023209"/>
    </source>
</evidence>
<feature type="transmembrane region" description="Helical" evidence="13">
    <location>
        <begin position="531"/>
        <end position="557"/>
    </location>
</feature>
<dbReference type="Proteomes" id="UP000794436">
    <property type="component" value="Unassembled WGS sequence"/>
</dbReference>
<feature type="transmembrane region" description="Helical" evidence="13">
    <location>
        <begin position="259"/>
        <end position="281"/>
    </location>
</feature>
<reference evidence="14" key="1">
    <citation type="submission" date="2019-03" db="EMBL/GenBank/DDBJ databases">
        <title>Long read genome sequence of the mycoparasitic Pythium oligandrum ATCC 38472 isolated from sugarbeet rhizosphere.</title>
        <authorList>
            <person name="Gaulin E."/>
        </authorList>
    </citation>
    <scope>NUCLEOTIDE SEQUENCE</scope>
    <source>
        <strain evidence="14">ATCC 38472_TT</strain>
    </source>
</reference>
<evidence type="ECO:0000313" key="15">
    <source>
        <dbReference type="Proteomes" id="UP000794436"/>
    </source>
</evidence>
<name>A0A8K1CTU4_PYTOL</name>
<dbReference type="GO" id="GO:0004605">
    <property type="term" value="F:phosphatidate cytidylyltransferase activity"/>
    <property type="evidence" value="ECO:0007669"/>
    <property type="project" value="TreeGrafter"/>
</dbReference>
<evidence type="ECO:0000256" key="2">
    <source>
        <dbReference type="ARBA" id="ARBA00022475"/>
    </source>
</evidence>
<comment type="subcellular location">
    <subcellularLocation>
        <location evidence="1">Cell membrane</location>
        <topology evidence="1">Multi-pass membrane protein</topology>
    </subcellularLocation>
</comment>
<evidence type="ECO:0000256" key="5">
    <source>
        <dbReference type="ARBA" id="ARBA00022692"/>
    </source>
</evidence>
<organism evidence="14 15">
    <name type="scientific">Pythium oligandrum</name>
    <name type="common">Mycoparasitic fungus</name>
    <dbReference type="NCBI Taxonomy" id="41045"/>
    <lineage>
        <taxon>Eukaryota</taxon>
        <taxon>Sar</taxon>
        <taxon>Stramenopiles</taxon>
        <taxon>Oomycota</taxon>
        <taxon>Peronosporomycetes</taxon>
        <taxon>Pythiales</taxon>
        <taxon>Pythiaceae</taxon>
        <taxon>Pythium</taxon>
    </lineage>
</organism>
<feature type="transmembrane region" description="Helical" evidence="13">
    <location>
        <begin position="301"/>
        <end position="318"/>
    </location>
</feature>
<dbReference type="PANTHER" id="PTHR46382">
    <property type="entry name" value="PHOSPHATIDATE CYTIDYLYLTRANSFERASE"/>
    <property type="match status" value="1"/>
</dbReference>
<keyword evidence="15" id="KW-1185">Reference proteome</keyword>
<keyword evidence="11" id="KW-1208">Phospholipid metabolism</keyword>
<evidence type="ECO:0000256" key="11">
    <source>
        <dbReference type="ARBA" id="ARBA00023264"/>
    </source>
</evidence>
<evidence type="ECO:0000256" key="12">
    <source>
        <dbReference type="SAM" id="MobiDB-lite"/>
    </source>
</evidence>